<dbReference type="Gene3D" id="2.40.160.50">
    <property type="entry name" value="membrane protein fhac: a member of the omp85/tpsb transporter family"/>
    <property type="match status" value="1"/>
</dbReference>
<feature type="compositionally biased region" description="Polar residues" evidence="4">
    <location>
        <begin position="78"/>
        <end position="94"/>
    </location>
</feature>
<keyword evidence="5" id="KW-0732">Signal</keyword>
<feature type="domain" description="Polypeptide-transport-associated ShlB-type" evidence="7">
    <location>
        <begin position="99"/>
        <end position="174"/>
    </location>
</feature>
<sequence>MKNNNFQSKNKHKKSKLQRYSISLILGLIIFPSVVSAQSTPPPGVNIPPTTPEILDQTIPKPTPSPTPPPTPPAASPQILNSPETPTSPDTSFPNSESFLVKKVEVLGATVLKDKIAALVKLLENRQVTFADLIQLRSDITDLYIKNGYVTSGAFLPNNQNLTDGVVQIQVVEGELEKIELGGLRRLQPVYVRSRLQKASSTPLNQKRLEQALQLLQLDPLIERVNAQLTAGSTPGSNILQVTITEAAAFHGGVFVANNQTPSIGSTQAGVFLSHDNLLGFGDSFTAEYGITEGLNIYNVSYTIPINPNNGTLAFRVNNSDSRIIEDEFRELDIKSDAQTYSFNYRQPLYRKPQSEFAIGLGLDLRRSQTFLLNDIPFSFSEGPENGLSKVTVIRFSQDWVERSAKRVLAARSQFSLGIGAFDATVNDSGTDGRFFSWLGQFQWVQRLSPGTILLGRLNAQLTGDSLLSLEKFSIGGFDTVRGYRQNEFVADNGITASVEARIPLTSANTLQIAPFFDVGTAWNNRGTSRSETFASLGLGLIWQPIRDLNIRLDYGIPLIDVNSGGNTLQDNGLIFSLRYQAF</sequence>
<dbReference type="GO" id="GO:0046819">
    <property type="term" value="P:protein secretion by the type V secretion system"/>
    <property type="evidence" value="ECO:0007669"/>
    <property type="project" value="TreeGrafter"/>
</dbReference>
<proteinExistence type="predicted"/>
<evidence type="ECO:0000313" key="8">
    <source>
        <dbReference type="EMBL" id="PHK02239.1"/>
    </source>
</evidence>
<dbReference type="AlphaFoldDB" id="A0A9Q5ZAN2"/>
<accession>A0A9Q5ZAN2</accession>
<dbReference type="InterPro" id="IPR005565">
    <property type="entry name" value="Hemolysn_activator_HlyB_C"/>
</dbReference>
<feature type="signal peptide" evidence="5">
    <location>
        <begin position="1"/>
        <end position="37"/>
    </location>
</feature>
<evidence type="ECO:0000256" key="2">
    <source>
        <dbReference type="ARBA" id="ARBA00022692"/>
    </source>
</evidence>
<organism evidence="8 9">
    <name type="scientific">Nostoc linckia z8</name>
    <dbReference type="NCBI Taxonomy" id="1628746"/>
    <lineage>
        <taxon>Bacteria</taxon>
        <taxon>Bacillati</taxon>
        <taxon>Cyanobacteriota</taxon>
        <taxon>Cyanophyceae</taxon>
        <taxon>Nostocales</taxon>
        <taxon>Nostocaceae</taxon>
        <taxon>Nostoc</taxon>
    </lineage>
</organism>
<reference evidence="8 9" key="1">
    <citation type="submission" date="2015-02" db="EMBL/GenBank/DDBJ databases">
        <title>Nostoc linckia genome annotation.</title>
        <authorList>
            <person name="Zhou Z."/>
        </authorList>
    </citation>
    <scope>NUCLEOTIDE SEQUENCE [LARGE SCALE GENOMIC DNA]</scope>
    <source>
        <strain evidence="9">z8</strain>
    </source>
</reference>
<dbReference type="EMBL" id="LAHD01000057">
    <property type="protein sequence ID" value="PHK02239.1"/>
    <property type="molecule type" value="Genomic_DNA"/>
</dbReference>
<dbReference type="Pfam" id="PF03865">
    <property type="entry name" value="ShlB"/>
    <property type="match status" value="1"/>
</dbReference>
<keyword evidence="3" id="KW-0998">Cell outer membrane</keyword>
<dbReference type="RefSeq" id="WP_099072098.1">
    <property type="nucleotide sequence ID" value="NZ_LAHD01000057.1"/>
</dbReference>
<keyword evidence="1" id="KW-0472">Membrane</keyword>
<keyword evidence="2" id="KW-0812">Transmembrane</keyword>
<feature type="chain" id="PRO_5040135059" evidence="5">
    <location>
        <begin position="38"/>
        <end position="583"/>
    </location>
</feature>
<feature type="compositionally biased region" description="Pro residues" evidence="4">
    <location>
        <begin position="40"/>
        <end position="51"/>
    </location>
</feature>
<feature type="domain" description="Haemolysin activator HlyB C-terminal" evidence="6">
    <location>
        <begin position="237"/>
        <end position="541"/>
    </location>
</feature>
<evidence type="ECO:0000259" key="6">
    <source>
        <dbReference type="Pfam" id="PF03865"/>
    </source>
</evidence>
<comment type="caution">
    <text evidence="8">The sequence shown here is derived from an EMBL/GenBank/DDBJ whole genome shotgun (WGS) entry which is preliminary data.</text>
</comment>
<dbReference type="GeneID" id="57091746"/>
<dbReference type="PANTHER" id="PTHR34597">
    <property type="entry name" value="SLR1661 PROTEIN"/>
    <property type="match status" value="1"/>
</dbReference>
<dbReference type="GO" id="GO:0098046">
    <property type="term" value="C:type V protein secretion system complex"/>
    <property type="evidence" value="ECO:0007669"/>
    <property type="project" value="TreeGrafter"/>
</dbReference>
<keyword evidence="1" id="KW-1134">Transmembrane beta strand</keyword>
<evidence type="ECO:0000313" key="9">
    <source>
        <dbReference type="Proteomes" id="UP000222310"/>
    </source>
</evidence>
<protein>
    <submittedName>
        <fullName evidence="8">Membrane protein</fullName>
    </submittedName>
</protein>
<dbReference type="Gene3D" id="3.10.20.310">
    <property type="entry name" value="membrane protein fhac"/>
    <property type="match status" value="1"/>
</dbReference>
<dbReference type="GO" id="GO:0008320">
    <property type="term" value="F:protein transmembrane transporter activity"/>
    <property type="evidence" value="ECO:0007669"/>
    <property type="project" value="TreeGrafter"/>
</dbReference>
<evidence type="ECO:0000259" key="7">
    <source>
        <dbReference type="Pfam" id="PF08479"/>
    </source>
</evidence>
<feature type="region of interest" description="Disordered" evidence="4">
    <location>
        <begin position="40"/>
        <end position="94"/>
    </location>
</feature>
<dbReference type="Pfam" id="PF08479">
    <property type="entry name" value="POTRA_2"/>
    <property type="match status" value="1"/>
</dbReference>
<evidence type="ECO:0000256" key="5">
    <source>
        <dbReference type="SAM" id="SignalP"/>
    </source>
</evidence>
<feature type="compositionally biased region" description="Pro residues" evidence="4">
    <location>
        <begin position="61"/>
        <end position="75"/>
    </location>
</feature>
<gene>
    <name evidence="8" type="ORF">VF08_19390</name>
</gene>
<name>A0A9Q5ZAN2_NOSLI</name>
<evidence type="ECO:0000256" key="3">
    <source>
        <dbReference type="ARBA" id="ARBA00023237"/>
    </source>
</evidence>
<evidence type="ECO:0000256" key="1">
    <source>
        <dbReference type="ARBA" id="ARBA00022452"/>
    </source>
</evidence>
<dbReference type="Proteomes" id="UP000222310">
    <property type="component" value="Unassembled WGS sequence"/>
</dbReference>
<dbReference type="InterPro" id="IPR013686">
    <property type="entry name" value="Polypept-transport_assoc_ShlB"/>
</dbReference>
<dbReference type="PANTHER" id="PTHR34597:SF3">
    <property type="entry name" value="OUTER MEMBRANE TRANSPORTER CDIB"/>
    <property type="match status" value="1"/>
</dbReference>
<evidence type="ECO:0000256" key="4">
    <source>
        <dbReference type="SAM" id="MobiDB-lite"/>
    </source>
</evidence>
<dbReference type="InterPro" id="IPR051544">
    <property type="entry name" value="TPS_OM_transporter"/>
</dbReference>